<gene>
    <name evidence="1" type="ORF">BN1180_02131</name>
</gene>
<reference evidence="1 2" key="1">
    <citation type="journal article" date="2014" name="Genome Announc.">
        <title>Genome Sequence of Bacillus simplex Strain P558, Isolated from a Human Fecal Sample.</title>
        <authorList>
            <person name="Croce O."/>
            <person name="Hugon P."/>
            <person name="Lagier J.C."/>
            <person name="Bibi F."/>
            <person name="Robert C."/>
            <person name="Azhar E.I."/>
            <person name="Raoult D."/>
            <person name="Fournier P.E."/>
        </authorList>
    </citation>
    <scope>NUCLEOTIDE SEQUENCE [LARGE SCALE GENOMIC DNA]</scope>
    <source>
        <strain evidence="1 2">P558</strain>
    </source>
</reference>
<name>A0AAN2PG77_9BACI</name>
<evidence type="ECO:0000313" key="2">
    <source>
        <dbReference type="Proteomes" id="UP000182110"/>
    </source>
</evidence>
<dbReference type="Proteomes" id="UP000182110">
    <property type="component" value="Unassembled WGS sequence"/>
</dbReference>
<keyword evidence="2" id="KW-1185">Reference proteome</keyword>
<protein>
    <submittedName>
        <fullName evidence="1">Plasmid stability protein</fullName>
    </submittedName>
</protein>
<sequence length="81" mass="9406">MKPDETEEFILLNQIVVTEEFLNSNPSVEKTLQVLNHAIRTGCLDEPIMINRDTKILRDGYRRYIAAQKVGMELVPIIYEK</sequence>
<proteinExistence type="predicted"/>
<dbReference type="SUPFAM" id="SSF110849">
    <property type="entry name" value="ParB/Sulfiredoxin"/>
    <property type="match status" value="1"/>
</dbReference>
<evidence type="ECO:0000313" key="1">
    <source>
        <dbReference type="EMBL" id="CEG31974.1"/>
    </source>
</evidence>
<dbReference type="AlphaFoldDB" id="A0AAN2PG77"/>
<accession>A0AAN2PG77</accession>
<dbReference type="Gene3D" id="3.90.1530.10">
    <property type="entry name" value="Conserved hypothetical protein from pyrococcus furiosus pfu- 392566-001, ParB domain"/>
    <property type="match status" value="1"/>
</dbReference>
<dbReference type="InterPro" id="IPR036086">
    <property type="entry name" value="ParB/Sulfiredoxin_sf"/>
</dbReference>
<dbReference type="EMBL" id="CCXW01000001">
    <property type="protein sequence ID" value="CEG31974.1"/>
    <property type="molecule type" value="Genomic_DNA"/>
</dbReference>
<organism evidence="1 2">
    <name type="scientific">Peribacillus simplex</name>
    <dbReference type="NCBI Taxonomy" id="1478"/>
    <lineage>
        <taxon>Bacteria</taxon>
        <taxon>Bacillati</taxon>
        <taxon>Bacillota</taxon>
        <taxon>Bacilli</taxon>
        <taxon>Bacillales</taxon>
        <taxon>Bacillaceae</taxon>
        <taxon>Peribacillus</taxon>
    </lineage>
</organism>
<dbReference type="RefSeq" id="WP_072272760.1">
    <property type="nucleotide sequence ID" value="NZ_CCXW01000001.1"/>
</dbReference>
<comment type="caution">
    <text evidence="1">The sequence shown here is derived from an EMBL/GenBank/DDBJ whole genome shotgun (WGS) entry which is preliminary data.</text>
</comment>